<name>A0AAV9HQ32_9PEZI</name>
<proteinExistence type="predicted"/>
<dbReference type="InterPro" id="IPR002110">
    <property type="entry name" value="Ankyrin_rpt"/>
</dbReference>
<dbReference type="AlphaFoldDB" id="A0AAV9HQ32"/>
<keyword evidence="4" id="KW-0863">Zinc-finger</keyword>
<evidence type="ECO:0000256" key="2">
    <source>
        <dbReference type="ARBA" id="ARBA00023043"/>
    </source>
</evidence>
<dbReference type="PROSITE" id="PS50088">
    <property type="entry name" value="ANK_REPEAT"/>
    <property type="match status" value="4"/>
</dbReference>
<dbReference type="GO" id="GO:0008270">
    <property type="term" value="F:zinc ion binding"/>
    <property type="evidence" value="ECO:0007669"/>
    <property type="project" value="UniProtKB-KW"/>
</dbReference>
<evidence type="ECO:0000259" key="5">
    <source>
        <dbReference type="PROSITE" id="PS50157"/>
    </source>
</evidence>
<feature type="repeat" description="ANK" evidence="3">
    <location>
        <begin position="229"/>
        <end position="261"/>
    </location>
</feature>
<dbReference type="EMBL" id="MU864964">
    <property type="protein sequence ID" value="KAK4463037.1"/>
    <property type="molecule type" value="Genomic_DNA"/>
</dbReference>
<dbReference type="PANTHER" id="PTHR23206:SF8">
    <property type="entry name" value="ANKYRIN REPEAT AND KH DOMAIN-CONTAINING 1"/>
    <property type="match status" value="1"/>
</dbReference>
<keyword evidence="7" id="KW-1185">Reference proteome</keyword>
<reference evidence="6" key="2">
    <citation type="submission" date="2023-06" db="EMBL/GenBank/DDBJ databases">
        <authorList>
            <consortium name="Lawrence Berkeley National Laboratory"/>
            <person name="Mondo S.J."/>
            <person name="Hensen N."/>
            <person name="Bonometti L."/>
            <person name="Westerberg I."/>
            <person name="Brannstrom I.O."/>
            <person name="Guillou S."/>
            <person name="Cros-Aarteil S."/>
            <person name="Calhoun S."/>
            <person name="Haridas S."/>
            <person name="Kuo A."/>
            <person name="Pangilinan J."/>
            <person name="Riley R."/>
            <person name="Labutti K."/>
            <person name="Andreopoulos B."/>
            <person name="Lipzen A."/>
            <person name="Chen C."/>
            <person name="Yanf M."/>
            <person name="Daum C."/>
            <person name="Ng V."/>
            <person name="Clum A."/>
            <person name="Steindorff A."/>
            <person name="Ohm R."/>
            <person name="Martin F."/>
            <person name="Silar P."/>
            <person name="Natvig D."/>
            <person name="Lalanne C."/>
            <person name="Gautier V."/>
            <person name="Ament-Velasquez S.L."/>
            <person name="Kruys A."/>
            <person name="Hutchinson M.I."/>
            <person name="Powell A.J."/>
            <person name="Barry K."/>
            <person name="Miller A.N."/>
            <person name="Grigoriev I.V."/>
            <person name="Debuchy R."/>
            <person name="Gladieux P."/>
            <person name="Thoren M.H."/>
            <person name="Johannesson H."/>
        </authorList>
    </citation>
    <scope>NUCLEOTIDE SEQUENCE</scope>
    <source>
        <strain evidence="6">PSN324</strain>
    </source>
</reference>
<evidence type="ECO:0000256" key="4">
    <source>
        <dbReference type="PROSITE-ProRule" id="PRU00042"/>
    </source>
</evidence>
<dbReference type="SUPFAM" id="SSF57667">
    <property type="entry name" value="beta-beta-alpha zinc fingers"/>
    <property type="match status" value="2"/>
</dbReference>
<reference evidence="6" key="1">
    <citation type="journal article" date="2023" name="Mol. Phylogenet. Evol.">
        <title>Genome-scale phylogeny and comparative genomics of the fungal order Sordariales.</title>
        <authorList>
            <person name="Hensen N."/>
            <person name="Bonometti L."/>
            <person name="Westerberg I."/>
            <person name="Brannstrom I.O."/>
            <person name="Guillou S."/>
            <person name="Cros-Aarteil S."/>
            <person name="Calhoun S."/>
            <person name="Haridas S."/>
            <person name="Kuo A."/>
            <person name="Mondo S."/>
            <person name="Pangilinan J."/>
            <person name="Riley R."/>
            <person name="LaButti K."/>
            <person name="Andreopoulos B."/>
            <person name="Lipzen A."/>
            <person name="Chen C."/>
            <person name="Yan M."/>
            <person name="Daum C."/>
            <person name="Ng V."/>
            <person name="Clum A."/>
            <person name="Steindorff A."/>
            <person name="Ohm R.A."/>
            <person name="Martin F."/>
            <person name="Silar P."/>
            <person name="Natvig D.O."/>
            <person name="Lalanne C."/>
            <person name="Gautier V."/>
            <person name="Ament-Velasquez S.L."/>
            <person name="Kruys A."/>
            <person name="Hutchinson M.I."/>
            <person name="Powell A.J."/>
            <person name="Barry K."/>
            <person name="Miller A.N."/>
            <person name="Grigoriev I.V."/>
            <person name="Debuchy R."/>
            <person name="Gladieux P."/>
            <person name="Hiltunen Thoren M."/>
            <person name="Johannesson H."/>
        </authorList>
    </citation>
    <scope>NUCLEOTIDE SEQUENCE</scope>
    <source>
        <strain evidence="6">PSN324</strain>
    </source>
</reference>
<dbReference type="Gene3D" id="1.25.40.20">
    <property type="entry name" value="Ankyrin repeat-containing domain"/>
    <property type="match status" value="2"/>
</dbReference>
<dbReference type="PROSITE" id="PS50297">
    <property type="entry name" value="ANK_REP_REGION"/>
    <property type="match status" value="4"/>
</dbReference>
<feature type="repeat" description="ANK" evidence="3">
    <location>
        <begin position="114"/>
        <end position="146"/>
    </location>
</feature>
<gene>
    <name evidence="6" type="ORF">QBC42DRAFT_250934</name>
</gene>
<evidence type="ECO:0000256" key="3">
    <source>
        <dbReference type="PROSITE-ProRule" id="PRU00023"/>
    </source>
</evidence>
<dbReference type="Proteomes" id="UP001321749">
    <property type="component" value="Unassembled WGS sequence"/>
</dbReference>
<protein>
    <submittedName>
        <fullName evidence="6">Ankyrin repeat-containing domain protein</fullName>
    </submittedName>
</protein>
<dbReference type="PROSITE" id="PS50157">
    <property type="entry name" value="ZINC_FINGER_C2H2_2"/>
    <property type="match status" value="1"/>
</dbReference>
<dbReference type="Gene3D" id="3.30.160.60">
    <property type="entry name" value="Classic Zinc Finger"/>
    <property type="match status" value="2"/>
</dbReference>
<dbReference type="InterPro" id="IPR036770">
    <property type="entry name" value="Ankyrin_rpt-contain_sf"/>
</dbReference>
<dbReference type="InterPro" id="IPR051631">
    <property type="entry name" value="Ankyrin-KH/SAM_domain"/>
</dbReference>
<dbReference type="InterPro" id="IPR013087">
    <property type="entry name" value="Znf_C2H2_type"/>
</dbReference>
<dbReference type="Pfam" id="PF12796">
    <property type="entry name" value="Ank_2"/>
    <property type="match status" value="3"/>
</dbReference>
<feature type="repeat" description="ANK" evidence="3">
    <location>
        <begin position="196"/>
        <end position="228"/>
    </location>
</feature>
<dbReference type="PRINTS" id="PR01415">
    <property type="entry name" value="ANKYRIN"/>
</dbReference>
<dbReference type="PROSITE" id="PS00028">
    <property type="entry name" value="ZINC_FINGER_C2H2_1"/>
    <property type="match status" value="2"/>
</dbReference>
<keyword evidence="2 3" id="KW-0040">ANK repeat</keyword>
<feature type="repeat" description="ANK" evidence="3">
    <location>
        <begin position="165"/>
        <end position="197"/>
    </location>
</feature>
<comment type="caution">
    <text evidence="6">The sequence shown here is derived from an EMBL/GenBank/DDBJ whole genome shotgun (WGS) entry which is preliminary data.</text>
</comment>
<dbReference type="SMART" id="SM00248">
    <property type="entry name" value="ANK"/>
    <property type="match status" value="6"/>
</dbReference>
<sequence>MLCQQCGRDFKDQRQLRQHVRWHDKKYRCKHEKCRDKRGFACQKDLARHQRTHDQIKGTQCPYCNRKISRLDNLEKHLTRAHKNIFWVAVISGDEATVKLLLQDGGDGKPKDIDNNMALVLATAKGHAGIVNLLLDNGADIEAKGNPRLTLREIALTGAKPIGWSGMTPLAVASKYGHEAVVEALLQRKAAVNNNGSESPLTYAACRGHASIVKLLLEAGADVNARGCFDTTALYLAAATGHEAVVRLLIDAGASVRGRGKMIPLSQAAREGHVAIVKLLMDHGAVPGPGGSV</sequence>
<dbReference type="InterPro" id="IPR036236">
    <property type="entry name" value="Znf_C2H2_sf"/>
</dbReference>
<keyword evidence="1" id="KW-0677">Repeat</keyword>
<accession>A0AAV9HQ32</accession>
<dbReference type="SUPFAM" id="SSF48403">
    <property type="entry name" value="Ankyrin repeat"/>
    <property type="match status" value="1"/>
</dbReference>
<keyword evidence="4" id="KW-0862">Zinc</keyword>
<keyword evidence="4" id="KW-0479">Metal-binding</keyword>
<feature type="domain" description="C2H2-type" evidence="5">
    <location>
        <begin position="1"/>
        <end position="28"/>
    </location>
</feature>
<organism evidence="6 7">
    <name type="scientific">Cladorrhinum samala</name>
    <dbReference type="NCBI Taxonomy" id="585594"/>
    <lineage>
        <taxon>Eukaryota</taxon>
        <taxon>Fungi</taxon>
        <taxon>Dikarya</taxon>
        <taxon>Ascomycota</taxon>
        <taxon>Pezizomycotina</taxon>
        <taxon>Sordariomycetes</taxon>
        <taxon>Sordariomycetidae</taxon>
        <taxon>Sordariales</taxon>
        <taxon>Podosporaceae</taxon>
        <taxon>Cladorrhinum</taxon>
    </lineage>
</organism>
<dbReference type="PANTHER" id="PTHR23206">
    <property type="entry name" value="MASK PROTEIN"/>
    <property type="match status" value="1"/>
</dbReference>
<dbReference type="SMART" id="SM00355">
    <property type="entry name" value="ZnF_C2H2"/>
    <property type="match status" value="3"/>
</dbReference>
<evidence type="ECO:0000313" key="6">
    <source>
        <dbReference type="EMBL" id="KAK4463037.1"/>
    </source>
</evidence>
<evidence type="ECO:0000256" key="1">
    <source>
        <dbReference type="ARBA" id="ARBA00022737"/>
    </source>
</evidence>
<dbReference type="Pfam" id="PF00096">
    <property type="entry name" value="zf-C2H2"/>
    <property type="match status" value="1"/>
</dbReference>
<evidence type="ECO:0000313" key="7">
    <source>
        <dbReference type="Proteomes" id="UP001321749"/>
    </source>
</evidence>